<comment type="caution">
    <text evidence="2">The sequence shown here is derived from an EMBL/GenBank/DDBJ whole genome shotgun (WGS) entry which is preliminary data.</text>
</comment>
<feature type="compositionally biased region" description="Basic and acidic residues" evidence="1">
    <location>
        <begin position="52"/>
        <end position="77"/>
    </location>
</feature>
<name>A0A512C1T8_9HYPH</name>
<reference evidence="2 3" key="1">
    <citation type="submission" date="2019-07" db="EMBL/GenBank/DDBJ databases">
        <title>Whole genome shotgun sequence of Microvirga aerophila NBRC 106136.</title>
        <authorList>
            <person name="Hosoyama A."/>
            <person name="Uohara A."/>
            <person name="Ohji S."/>
            <person name="Ichikawa N."/>
        </authorList>
    </citation>
    <scope>NUCLEOTIDE SEQUENCE [LARGE SCALE GENOMIC DNA]</scope>
    <source>
        <strain evidence="2 3">NBRC 106136</strain>
    </source>
</reference>
<dbReference type="Pfam" id="PF20089">
    <property type="entry name" value="DUF6481"/>
    <property type="match status" value="1"/>
</dbReference>
<evidence type="ECO:0000256" key="1">
    <source>
        <dbReference type="SAM" id="MobiDB-lite"/>
    </source>
</evidence>
<sequence length="77" mass="8459">MSGFRDKGFGDRLSTAECARKAMLERVRAEPGVDDPAVAERRAARQAVSTARETRLAGREAAKIAEQARETAEREAR</sequence>
<evidence type="ECO:0000313" key="3">
    <source>
        <dbReference type="Proteomes" id="UP000321085"/>
    </source>
</evidence>
<keyword evidence="3" id="KW-1185">Reference proteome</keyword>
<dbReference type="EMBL" id="BJYU01000142">
    <property type="protein sequence ID" value="GEO17997.1"/>
    <property type="molecule type" value="Genomic_DNA"/>
</dbReference>
<accession>A0A512C1T8</accession>
<evidence type="ECO:0000313" key="2">
    <source>
        <dbReference type="EMBL" id="GEO17997.1"/>
    </source>
</evidence>
<proteinExistence type="predicted"/>
<dbReference type="InterPro" id="IPR045510">
    <property type="entry name" value="DUF6481"/>
</dbReference>
<feature type="region of interest" description="Disordered" evidence="1">
    <location>
        <begin position="46"/>
        <end position="77"/>
    </location>
</feature>
<dbReference type="Proteomes" id="UP000321085">
    <property type="component" value="Unassembled WGS sequence"/>
</dbReference>
<dbReference type="AlphaFoldDB" id="A0A512C1T8"/>
<organism evidence="2 3">
    <name type="scientific">Microvirga aerophila</name>
    <dbReference type="NCBI Taxonomy" id="670291"/>
    <lineage>
        <taxon>Bacteria</taxon>
        <taxon>Pseudomonadati</taxon>
        <taxon>Pseudomonadota</taxon>
        <taxon>Alphaproteobacteria</taxon>
        <taxon>Hyphomicrobiales</taxon>
        <taxon>Methylobacteriaceae</taxon>
        <taxon>Microvirga</taxon>
    </lineage>
</organism>
<gene>
    <name evidence="2" type="ORF">MAE02_56930</name>
</gene>
<protein>
    <submittedName>
        <fullName evidence="2">Uncharacterized protein</fullName>
    </submittedName>
</protein>